<dbReference type="SMART" id="SM00342">
    <property type="entry name" value="HTH_ARAC"/>
    <property type="match status" value="1"/>
</dbReference>
<dbReference type="PROSITE" id="PS01124">
    <property type="entry name" value="HTH_ARAC_FAMILY_2"/>
    <property type="match status" value="1"/>
</dbReference>
<reference evidence="6 7" key="1">
    <citation type="journal article" date="2012" name="Stand. Genomic Sci.">
        <title>Complete genome sequence of Terriglobus saanensis type strain SP1PR4(T), an Acidobacteria from tundra soil.</title>
        <authorList>
            <person name="Rawat S.R."/>
            <person name="Mannisto M.K."/>
            <person name="Starovoytov V."/>
            <person name="Goodwin L."/>
            <person name="Nolan M."/>
            <person name="Hauser L."/>
            <person name="Land M."/>
            <person name="Davenport K.W."/>
            <person name="Woyke T."/>
            <person name="Haggblom M.M."/>
        </authorList>
    </citation>
    <scope>NUCLEOTIDE SEQUENCE</scope>
    <source>
        <strain evidence="7">ATCC BAA-1853 / DSM 23119 / SP1PR4</strain>
    </source>
</reference>
<dbReference type="HOGENOM" id="CLU_000445_88_6_0"/>
<evidence type="ECO:0000259" key="5">
    <source>
        <dbReference type="PROSITE" id="PS01124"/>
    </source>
</evidence>
<evidence type="ECO:0000256" key="4">
    <source>
        <dbReference type="ARBA" id="ARBA00023163"/>
    </source>
</evidence>
<dbReference type="InterPro" id="IPR050204">
    <property type="entry name" value="AraC_XylS_family_regulators"/>
</dbReference>
<proteinExistence type="predicted"/>
<dbReference type="STRING" id="401053.AciPR4_2234"/>
<dbReference type="KEGG" id="tsa:AciPR4_2234"/>
<dbReference type="eggNOG" id="COG2207">
    <property type="taxonomic scope" value="Bacteria"/>
</dbReference>
<protein>
    <submittedName>
        <fullName evidence="6">Transcriptional regulator, AraC family</fullName>
    </submittedName>
</protein>
<organism evidence="6 7">
    <name type="scientific">Terriglobus saanensis (strain ATCC BAA-1853 / DSM 23119 / SP1PR4)</name>
    <dbReference type="NCBI Taxonomy" id="401053"/>
    <lineage>
        <taxon>Bacteria</taxon>
        <taxon>Pseudomonadati</taxon>
        <taxon>Acidobacteriota</taxon>
        <taxon>Terriglobia</taxon>
        <taxon>Terriglobales</taxon>
        <taxon>Acidobacteriaceae</taxon>
        <taxon>Terriglobus</taxon>
    </lineage>
</organism>
<dbReference type="EMBL" id="CP002467">
    <property type="protein sequence ID" value="ADV83036.1"/>
    <property type="molecule type" value="Genomic_DNA"/>
</dbReference>
<dbReference type="InterPro" id="IPR018062">
    <property type="entry name" value="HTH_AraC-typ_CS"/>
</dbReference>
<feature type="domain" description="HTH araC/xylS-type" evidence="5">
    <location>
        <begin position="185"/>
        <end position="286"/>
    </location>
</feature>
<evidence type="ECO:0000313" key="7">
    <source>
        <dbReference type="Proteomes" id="UP000006844"/>
    </source>
</evidence>
<evidence type="ECO:0000256" key="1">
    <source>
        <dbReference type="ARBA" id="ARBA00023015"/>
    </source>
</evidence>
<keyword evidence="2" id="KW-0238">DNA-binding</keyword>
<gene>
    <name evidence="6" type="ordered locus">AciPR4_2234</name>
</gene>
<dbReference type="InterPro" id="IPR009057">
    <property type="entry name" value="Homeodomain-like_sf"/>
</dbReference>
<dbReference type="PANTHER" id="PTHR46796">
    <property type="entry name" value="HTH-TYPE TRANSCRIPTIONAL ACTIVATOR RHAS-RELATED"/>
    <property type="match status" value="1"/>
</dbReference>
<dbReference type="AlphaFoldDB" id="E8UX73"/>
<dbReference type="GO" id="GO:0043565">
    <property type="term" value="F:sequence-specific DNA binding"/>
    <property type="evidence" value="ECO:0007669"/>
    <property type="project" value="InterPro"/>
</dbReference>
<dbReference type="OrthoDB" id="8737373at2"/>
<dbReference type="Gene3D" id="2.60.120.280">
    <property type="entry name" value="Regulatory protein AraC"/>
    <property type="match status" value="1"/>
</dbReference>
<dbReference type="PROSITE" id="PS00041">
    <property type="entry name" value="HTH_ARAC_FAMILY_1"/>
    <property type="match status" value="1"/>
</dbReference>
<evidence type="ECO:0000256" key="3">
    <source>
        <dbReference type="ARBA" id="ARBA00023159"/>
    </source>
</evidence>
<dbReference type="PANTHER" id="PTHR46796:SF7">
    <property type="entry name" value="ARAC FAMILY TRANSCRIPTIONAL REGULATOR"/>
    <property type="match status" value="1"/>
</dbReference>
<dbReference type="GO" id="GO:0003700">
    <property type="term" value="F:DNA-binding transcription factor activity"/>
    <property type="evidence" value="ECO:0007669"/>
    <property type="project" value="InterPro"/>
</dbReference>
<accession>E8UX73</accession>
<dbReference type="InterPro" id="IPR037923">
    <property type="entry name" value="HTH-like"/>
</dbReference>
<dbReference type="SUPFAM" id="SSF46689">
    <property type="entry name" value="Homeodomain-like"/>
    <property type="match status" value="2"/>
</dbReference>
<keyword evidence="7" id="KW-1185">Reference proteome</keyword>
<dbReference type="Gene3D" id="1.10.10.60">
    <property type="entry name" value="Homeodomain-like"/>
    <property type="match status" value="2"/>
</dbReference>
<keyword evidence="3" id="KW-0010">Activator</keyword>
<dbReference type="Pfam" id="PF02311">
    <property type="entry name" value="AraC_binding"/>
    <property type="match status" value="1"/>
</dbReference>
<evidence type="ECO:0000256" key="2">
    <source>
        <dbReference type="ARBA" id="ARBA00023125"/>
    </source>
</evidence>
<dbReference type="InterPro" id="IPR003313">
    <property type="entry name" value="AraC-bd"/>
</dbReference>
<dbReference type="Proteomes" id="UP000006844">
    <property type="component" value="Chromosome"/>
</dbReference>
<dbReference type="InterPro" id="IPR018060">
    <property type="entry name" value="HTH_AraC"/>
</dbReference>
<dbReference type="SUPFAM" id="SSF51215">
    <property type="entry name" value="Regulatory protein AraC"/>
    <property type="match status" value="1"/>
</dbReference>
<name>E8UX73_TERSS</name>
<dbReference type="RefSeq" id="WP_013568769.1">
    <property type="nucleotide sequence ID" value="NC_014963.1"/>
</dbReference>
<dbReference type="Pfam" id="PF12833">
    <property type="entry name" value="HTH_18"/>
    <property type="match status" value="1"/>
</dbReference>
<keyword evidence="4" id="KW-0804">Transcription</keyword>
<keyword evidence="1" id="KW-0805">Transcription regulation</keyword>
<evidence type="ECO:0000313" key="6">
    <source>
        <dbReference type="EMBL" id="ADV83036.1"/>
    </source>
</evidence>
<sequence length="287" mass="33062">MMSQFSKYFAISARDKTWGLYVTGVGHAELASDSEYPPSIHPDAYLFQWERGRVLDECVLLHIKKGGGVFSSNETGEIKLRMGDVLVIAPRQWHRYRPDPATGWEEFWVTFEGPLADSWRSEGFFDKNKPVIATNLHFDLEETFERMIHVAKRELHAPYLMAGLCHSIVGAALSLSSRLAMDPSERQLLAAAEYLRNHSTVVDLEWLARQSRMSPSTFRRRFHDYFDCSPSTYLAVQRIGAAKRYLAETDLPLKRIADLLGYSTEFYFMRVFKQHTGLTPSTWRRRA</sequence>